<dbReference type="EMBL" id="JANUGP010000005">
    <property type="protein sequence ID" value="MCS0601285.1"/>
    <property type="molecule type" value="Genomic_DNA"/>
</dbReference>
<proteinExistence type="predicted"/>
<dbReference type="Proteomes" id="UP001205612">
    <property type="component" value="Unassembled WGS sequence"/>
</dbReference>
<protein>
    <submittedName>
        <fullName evidence="2">Uncharacterized protein</fullName>
    </submittedName>
</protein>
<feature type="region of interest" description="Disordered" evidence="1">
    <location>
        <begin position="60"/>
        <end position="82"/>
    </location>
</feature>
<comment type="caution">
    <text evidence="2">The sequence shown here is derived from an EMBL/GenBank/DDBJ whole genome shotgun (WGS) entry which is preliminary data.</text>
</comment>
<name>A0ABT2AYH4_9ACTN</name>
<evidence type="ECO:0000313" key="2">
    <source>
        <dbReference type="EMBL" id="MCS0601285.1"/>
    </source>
</evidence>
<gene>
    <name evidence="2" type="ORF">NX794_08580</name>
</gene>
<accession>A0ABT2AYH4</accession>
<dbReference type="RefSeq" id="WP_258777666.1">
    <property type="nucleotide sequence ID" value="NZ_JANUGP010000005.1"/>
</dbReference>
<evidence type="ECO:0000313" key="3">
    <source>
        <dbReference type="Proteomes" id="UP001205612"/>
    </source>
</evidence>
<evidence type="ECO:0000256" key="1">
    <source>
        <dbReference type="SAM" id="MobiDB-lite"/>
    </source>
</evidence>
<organism evidence="2 3">
    <name type="scientific">Streptomyces pyxinicus</name>
    <dbReference type="NCBI Taxonomy" id="2970331"/>
    <lineage>
        <taxon>Bacteria</taxon>
        <taxon>Bacillati</taxon>
        <taxon>Actinomycetota</taxon>
        <taxon>Actinomycetes</taxon>
        <taxon>Kitasatosporales</taxon>
        <taxon>Streptomycetaceae</taxon>
        <taxon>Streptomyces</taxon>
    </lineage>
</organism>
<sequence length="82" mass="8810">MNAEEARQVDAVLRRLGIHGVVAPEDPENAAGPWRVYDTADPETRKDVTADALVAVVAKTPRPDPRSAHGPTRGFVVPPTDD</sequence>
<reference evidence="2 3" key="1">
    <citation type="submission" date="2022-08" db="EMBL/GenBank/DDBJ databases">
        <authorList>
            <person name="Somphong A."/>
            <person name="Phongsopitanun W."/>
        </authorList>
    </citation>
    <scope>NUCLEOTIDE SEQUENCE [LARGE SCALE GENOMIC DNA]</scope>
    <source>
        <strain evidence="2 3">LP11</strain>
    </source>
</reference>
<keyword evidence="3" id="KW-1185">Reference proteome</keyword>